<reference evidence="1 2" key="1">
    <citation type="journal article" date="2016" name="Front. Microbiol.">
        <title>Microevolution Analysis of Bacillus coahuilensis Unveils Differences in Phosphorus Acquisition Strategies and Their Regulation.</title>
        <authorList>
            <person name="Gomez-Lunar Z."/>
            <person name="Hernandez-Gonzalez I."/>
            <person name="Rodriguez-Torres M.D."/>
            <person name="Souza V."/>
            <person name="Olmedo-Alvarez G."/>
        </authorList>
    </citation>
    <scope>NUCLEOTIDE SEQUENCE [LARGE SCALE GENOMIC DNA]</scope>
    <source>
        <strain evidence="2">p1.1.43</strain>
    </source>
</reference>
<gene>
    <name evidence="1" type="ORF">Q75_15945</name>
</gene>
<organism evidence="1 2">
    <name type="scientific">Bacillus coahuilensis p1.1.43</name>
    <dbReference type="NCBI Taxonomy" id="1150625"/>
    <lineage>
        <taxon>Bacteria</taxon>
        <taxon>Bacillati</taxon>
        <taxon>Bacillota</taxon>
        <taxon>Bacilli</taxon>
        <taxon>Bacillales</taxon>
        <taxon>Bacillaceae</taxon>
        <taxon>Bacillus</taxon>
    </lineage>
</organism>
<accession>A0A147K4H6</accession>
<keyword evidence="2" id="KW-1185">Reference proteome</keyword>
<sequence>MPKDQVQILQGNVDALRGMELLLEQKRDLLDAGYSQSQLSLLPGMLVLKLEDGEVRWMVFNKEYRMEIWQG</sequence>
<name>A0A147K4H6_9BACI</name>
<protein>
    <submittedName>
        <fullName evidence="1">Uncharacterized protein</fullName>
    </submittedName>
</protein>
<dbReference type="Proteomes" id="UP000074108">
    <property type="component" value="Unassembled WGS sequence"/>
</dbReference>
<comment type="caution">
    <text evidence="1">The sequence shown here is derived from an EMBL/GenBank/DDBJ whole genome shotgun (WGS) entry which is preliminary data.</text>
</comment>
<evidence type="ECO:0000313" key="2">
    <source>
        <dbReference type="Proteomes" id="UP000074108"/>
    </source>
</evidence>
<dbReference type="EMBL" id="LDYG01000052">
    <property type="protein sequence ID" value="KUP04283.1"/>
    <property type="molecule type" value="Genomic_DNA"/>
</dbReference>
<dbReference type="RefSeq" id="WP_059351946.1">
    <property type="nucleotide sequence ID" value="NZ_LDYG01000052.1"/>
</dbReference>
<dbReference type="AlphaFoldDB" id="A0A147K4H6"/>
<dbReference type="STRING" id="1150625.Q75_15945"/>
<evidence type="ECO:0000313" key="1">
    <source>
        <dbReference type="EMBL" id="KUP04283.1"/>
    </source>
</evidence>
<dbReference type="PATRIC" id="fig|1150625.3.peg.3335"/>
<dbReference type="OrthoDB" id="2890158at2"/>
<proteinExistence type="predicted"/>